<reference evidence="1 2" key="1">
    <citation type="submission" date="2013-09" db="EMBL/GenBank/DDBJ databases">
        <title>Whole genome shotgun sequence of Vibrio proteolyticus NBRC 13287.</title>
        <authorList>
            <person name="Isaki S."/>
            <person name="Hosoyama A."/>
            <person name="Numata M."/>
            <person name="Hashimoto M."/>
            <person name="Hosoyama Y."/>
            <person name="Tsuchikane K."/>
            <person name="Noguchi M."/>
            <person name="Hirakata S."/>
            <person name="Ichikawa N."/>
            <person name="Ohji S."/>
            <person name="Yamazoe A."/>
            <person name="Fujita N."/>
        </authorList>
    </citation>
    <scope>NUCLEOTIDE SEQUENCE [LARGE SCALE GENOMIC DNA]</scope>
    <source>
        <strain evidence="1 2">NBRC 13287</strain>
    </source>
</reference>
<dbReference type="STRING" id="1219065.VPR01S_12_00990"/>
<dbReference type="Proteomes" id="UP000016570">
    <property type="component" value="Unassembled WGS sequence"/>
</dbReference>
<protein>
    <submittedName>
        <fullName evidence="1">Uncharacterized protein</fullName>
    </submittedName>
</protein>
<dbReference type="AlphaFoldDB" id="U3A3L9"/>
<evidence type="ECO:0000313" key="1">
    <source>
        <dbReference type="EMBL" id="GAD68290.1"/>
    </source>
</evidence>
<sequence>MKNSAIDGRNEHVFLTQNAIVAADQQRNVWLIGKDLRVTRQTVQLGDNIANGMVIVEQGGKVGEPVVTTGLQSLHDGISVRVIQPDHQVLCRMPLPLMSRNLRSALY</sequence>
<dbReference type="RefSeq" id="WP_021706261.1">
    <property type="nucleotide sequence ID" value="NZ_BATJ01000012.1"/>
</dbReference>
<comment type="caution">
    <text evidence="1">The sequence shown here is derived from an EMBL/GenBank/DDBJ whole genome shotgun (WGS) entry which is preliminary data.</text>
</comment>
<accession>U3A3L9</accession>
<proteinExistence type="predicted"/>
<keyword evidence="2" id="KW-1185">Reference proteome</keyword>
<dbReference type="EMBL" id="BATJ01000012">
    <property type="protein sequence ID" value="GAD68290.1"/>
    <property type="molecule type" value="Genomic_DNA"/>
</dbReference>
<dbReference type="Gene3D" id="2.40.420.20">
    <property type="match status" value="1"/>
</dbReference>
<gene>
    <name evidence="1" type="ORF">VPR01S_12_00990</name>
</gene>
<evidence type="ECO:0000313" key="2">
    <source>
        <dbReference type="Proteomes" id="UP000016570"/>
    </source>
</evidence>
<name>U3A3L9_VIBPR</name>
<organism evidence="1 2">
    <name type="scientific">Vibrio proteolyticus NBRC 13287</name>
    <dbReference type="NCBI Taxonomy" id="1219065"/>
    <lineage>
        <taxon>Bacteria</taxon>
        <taxon>Pseudomonadati</taxon>
        <taxon>Pseudomonadota</taxon>
        <taxon>Gammaproteobacteria</taxon>
        <taxon>Vibrionales</taxon>
        <taxon>Vibrionaceae</taxon>
        <taxon>Vibrio</taxon>
    </lineage>
</organism>